<dbReference type="Gene3D" id="3.30.457.10">
    <property type="entry name" value="Copper amine oxidase-like, N-terminal domain"/>
    <property type="match status" value="1"/>
</dbReference>
<keyword evidence="4" id="KW-1185">Reference proteome</keyword>
<dbReference type="Pfam" id="PF07833">
    <property type="entry name" value="Cu_amine_oxidN1"/>
    <property type="match status" value="1"/>
</dbReference>
<name>A0ABW3Q809_9BACL</name>
<gene>
    <name evidence="3" type="ORF">ACFQ3J_18560</name>
</gene>
<dbReference type="Proteomes" id="UP001597169">
    <property type="component" value="Unassembled WGS sequence"/>
</dbReference>
<dbReference type="Gene3D" id="3.40.1000.10">
    <property type="entry name" value="Mog1/PsbP, alpha/beta/alpha sandwich"/>
    <property type="match status" value="2"/>
</dbReference>
<dbReference type="RefSeq" id="WP_251582824.1">
    <property type="nucleotide sequence ID" value="NZ_JBHTKX010000002.1"/>
</dbReference>
<comment type="caution">
    <text evidence="3">The sequence shown here is derived from an EMBL/GenBank/DDBJ whole genome shotgun (WGS) entry which is preliminary data.</text>
</comment>
<reference evidence="4" key="1">
    <citation type="journal article" date="2019" name="Int. J. Syst. Evol. Microbiol.">
        <title>The Global Catalogue of Microorganisms (GCM) 10K type strain sequencing project: providing services to taxonomists for standard genome sequencing and annotation.</title>
        <authorList>
            <consortium name="The Broad Institute Genomics Platform"/>
            <consortium name="The Broad Institute Genome Sequencing Center for Infectious Disease"/>
            <person name="Wu L."/>
            <person name="Ma J."/>
        </authorList>
    </citation>
    <scope>NUCLEOTIDE SEQUENCE [LARGE SCALE GENOMIC DNA]</scope>
    <source>
        <strain evidence="4">CCUG 53519</strain>
    </source>
</reference>
<keyword evidence="1" id="KW-0732">Signal</keyword>
<evidence type="ECO:0000259" key="2">
    <source>
        <dbReference type="Pfam" id="PF07833"/>
    </source>
</evidence>
<accession>A0ABW3Q809</accession>
<evidence type="ECO:0000313" key="4">
    <source>
        <dbReference type="Proteomes" id="UP001597169"/>
    </source>
</evidence>
<protein>
    <submittedName>
        <fullName evidence="3">Stalk domain-containing protein</fullName>
    </submittedName>
</protein>
<sequence>MNTRTIRTLTTALLTGTIMLSSVVQPAAASDLVEELRLKTGSQTATINGENQTIQMPYNEQGTLMVPVGVFKKAFDSEIRLSGEDVVKVMDGPHTVALTIGSKIAWIDGEKVEMTAAPKMVKDVLMVPLRPVAEGIGATLHKSEQGGELVIRMKANGAEAPNENPESEIDTDLGKTKIGNSYYEWSMNYPTGLIVGGSYNESEDFTSFMNAEGTYYLEVLVSDQEVELDAEDMLQQLVQDAKDMGEIVMDREAYGEAVTPYARIVTKDGDGMFWEARQYYDNGRLYEVYFSDYEAVNYKDLQQYAPLLNSFRTSFNTSDTTMKDLSTVENGMTKVYNEDYGIALSVPAEWDKDNQSLVYESEEGTHLSLQVTSVPEGASLKDWSDKLNQWMRDVFVEDAHREVDSYTLNVAGKDAQVNQFQYDFGDGWTTEYNVLIQENGYRYYLEYAVPEAAAGDEDLFEEILASLEIDYDTVSENFGKLGEDPYLVNKSSMITRTSKTYGYTLDIPRYWTPVENRFESTIVAYQFTGGFFSIHVDKEVSVEMAVSQLRESYAEAAQSRKDFRVTDTKNVTFAGEPATEFTYHEVEKDVPMQGRQLVFEHDGITYTVTAVLNDANRTEVQLNALSKTLESFSFNK</sequence>
<feature type="chain" id="PRO_5047226612" evidence="1">
    <location>
        <begin position="30"/>
        <end position="636"/>
    </location>
</feature>
<evidence type="ECO:0000313" key="3">
    <source>
        <dbReference type="EMBL" id="MFD1130170.1"/>
    </source>
</evidence>
<dbReference type="InterPro" id="IPR012854">
    <property type="entry name" value="Cu_amine_oxidase-like_N"/>
</dbReference>
<feature type="signal peptide" evidence="1">
    <location>
        <begin position="1"/>
        <end position="29"/>
    </location>
</feature>
<organism evidence="3 4">
    <name type="scientific">Paenibacillus provencensis</name>
    <dbReference type="NCBI Taxonomy" id="441151"/>
    <lineage>
        <taxon>Bacteria</taxon>
        <taxon>Bacillati</taxon>
        <taxon>Bacillota</taxon>
        <taxon>Bacilli</taxon>
        <taxon>Bacillales</taxon>
        <taxon>Paenibacillaceae</taxon>
        <taxon>Paenibacillus</taxon>
    </lineage>
</organism>
<dbReference type="InterPro" id="IPR036582">
    <property type="entry name" value="Mao_N_sf"/>
</dbReference>
<proteinExistence type="predicted"/>
<dbReference type="EMBL" id="JBHTKX010000002">
    <property type="protein sequence ID" value="MFD1130170.1"/>
    <property type="molecule type" value="Genomic_DNA"/>
</dbReference>
<evidence type="ECO:0000256" key="1">
    <source>
        <dbReference type="SAM" id="SignalP"/>
    </source>
</evidence>
<feature type="domain" description="Copper amine oxidase-like N-terminal" evidence="2">
    <location>
        <begin position="47"/>
        <end position="149"/>
    </location>
</feature>
<dbReference type="SUPFAM" id="SSF55383">
    <property type="entry name" value="Copper amine oxidase, domain N"/>
    <property type="match status" value="1"/>
</dbReference>